<evidence type="ECO:0000256" key="5">
    <source>
        <dbReference type="ARBA" id="ARBA00022475"/>
    </source>
</evidence>
<feature type="transmembrane region" description="Helical" evidence="10">
    <location>
        <begin position="91"/>
        <end position="116"/>
    </location>
</feature>
<organism evidence="12 13">
    <name type="scientific">Amaricoccus solimangrovi</name>
    <dbReference type="NCBI Taxonomy" id="2589815"/>
    <lineage>
        <taxon>Bacteria</taxon>
        <taxon>Pseudomonadati</taxon>
        <taxon>Pseudomonadota</taxon>
        <taxon>Alphaproteobacteria</taxon>
        <taxon>Rhodobacterales</taxon>
        <taxon>Paracoccaceae</taxon>
        <taxon>Amaricoccus</taxon>
    </lineage>
</organism>
<dbReference type="Gene3D" id="1.10.3720.10">
    <property type="entry name" value="MetI-like"/>
    <property type="match status" value="1"/>
</dbReference>
<gene>
    <name evidence="12" type="ORF">FJM51_07880</name>
</gene>
<evidence type="ECO:0000256" key="6">
    <source>
        <dbReference type="ARBA" id="ARBA00022692"/>
    </source>
</evidence>
<name>A0A501WU01_9RHOB</name>
<dbReference type="GO" id="GO:0022857">
    <property type="term" value="F:transmembrane transporter activity"/>
    <property type="evidence" value="ECO:0007669"/>
    <property type="project" value="InterPro"/>
</dbReference>
<dbReference type="PROSITE" id="PS50928">
    <property type="entry name" value="ABC_TM1"/>
    <property type="match status" value="1"/>
</dbReference>
<dbReference type="Proteomes" id="UP000319255">
    <property type="component" value="Unassembled WGS sequence"/>
</dbReference>
<evidence type="ECO:0000313" key="13">
    <source>
        <dbReference type="Proteomes" id="UP000319255"/>
    </source>
</evidence>
<dbReference type="PANTHER" id="PTHR30614">
    <property type="entry name" value="MEMBRANE COMPONENT OF AMINO ACID ABC TRANSPORTER"/>
    <property type="match status" value="1"/>
</dbReference>
<dbReference type="CDD" id="cd06261">
    <property type="entry name" value="TM_PBP2"/>
    <property type="match status" value="1"/>
</dbReference>
<evidence type="ECO:0000313" key="12">
    <source>
        <dbReference type="EMBL" id="TPE51614.1"/>
    </source>
</evidence>
<dbReference type="PANTHER" id="PTHR30614:SF20">
    <property type="entry name" value="GLUTAMINE TRANSPORT SYSTEM PERMEASE PROTEIN GLNP"/>
    <property type="match status" value="1"/>
</dbReference>
<dbReference type="EMBL" id="VFRP01000006">
    <property type="protein sequence ID" value="TPE51614.1"/>
    <property type="molecule type" value="Genomic_DNA"/>
</dbReference>
<comment type="subcellular location">
    <subcellularLocation>
        <location evidence="2">Cell inner membrane</location>
        <topology evidence="2">Multi-pass membrane protein</topology>
    </subcellularLocation>
    <subcellularLocation>
        <location evidence="10">Cell membrane</location>
        <topology evidence="10">Multi-pass membrane protein</topology>
    </subcellularLocation>
</comment>
<dbReference type="InterPro" id="IPR035906">
    <property type="entry name" value="MetI-like_sf"/>
</dbReference>
<dbReference type="InterPro" id="IPR043429">
    <property type="entry name" value="ArtM/GltK/GlnP/TcyL/YhdX-like"/>
</dbReference>
<evidence type="ECO:0000256" key="9">
    <source>
        <dbReference type="ARBA" id="ARBA00023136"/>
    </source>
</evidence>
<dbReference type="SUPFAM" id="SSF161098">
    <property type="entry name" value="MetI-like"/>
    <property type="match status" value="1"/>
</dbReference>
<comment type="function">
    <text evidence="1">Part of the binding-protein-dependent transport system for glutamine; probably responsible for the translocation of the substrate across the membrane.</text>
</comment>
<evidence type="ECO:0000256" key="2">
    <source>
        <dbReference type="ARBA" id="ARBA00004429"/>
    </source>
</evidence>
<comment type="caution">
    <text evidence="12">The sequence shown here is derived from an EMBL/GenBank/DDBJ whole genome shotgun (WGS) entry which is preliminary data.</text>
</comment>
<dbReference type="GO" id="GO:0006865">
    <property type="term" value="P:amino acid transport"/>
    <property type="evidence" value="ECO:0007669"/>
    <property type="project" value="UniProtKB-KW"/>
</dbReference>
<dbReference type="GO" id="GO:0043190">
    <property type="term" value="C:ATP-binding cassette (ABC) transporter complex"/>
    <property type="evidence" value="ECO:0007669"/>
    <property type="project" value="InterPro"/>
</dbReference>
<feature type="transmembrane region" description="Helical" evidence="10">
    <location>
        <begin position="271"/>
        <end position="292"/>
    </location>
</feature>
<keyword evidence="7" id="KW-0029">Amino-acid transport</keyword>
<dbReference type="RefSeq" id="WP_140453589.1">
    <property type="nucleotide sequence ID" value="NZ_VFRP01000006.1"/>
</dbReference>
<keyword evidence="13" id="KW-1185">Reference proteome</keyword>
<dbReference type="InterPro" id="IPR000515">
    <property type="entry name" value="MetI-like"/>
</dbReference>
<feature type="transmembrane region" description="Helical" evidence="10">
    <location>
        <begin position="232"/>
        <end position="251"/>
    </location>
</feature>
<accession>A0A501WU01</accession>
<comment type="similarity">
    <text evidence="3">Belongs to the binding-protein-dependent transport system permease family. HisMQ subfamily.</text>
</comment>
<keyword evidence="9 10" id="KW-0472">Membrane</keyword>
<dbReference type="Pfam" id="PF00528">
    <property type="entry name" value="BPD_transp_1"/>
    <property type="match status" value="1"/>
</dbReference>
<evidence type="ECO:0000256" key="10">
    <source>
        <dbReference type="RuleBase" id="RU363032"/>
    </source>
</evidence>
<evidence type="ECO:0000256" key="3">
    <source>
        <dbReference type="ARBA" id="ARBA00010072"/>
    </source>
</evidence>
<keyword evidence="4 10" id="KW-0813">Transport</keyword>
<dbReference type="AlphaFoldDB" id="A0A501WU01"/>
<dbReference type="InterPro" id="IPR010065">
    <property type="entry name" value="AA_ABC_transptr_permease_3TM"/>
</dbReference>
<keyword evidence="8 10" id="KW-1133">Transmembrane helix</keyword>
<evidence type="ECO:0000256" key="7">
    <source>
        <dbReference type="ARBA" id="ARBA00022970"/>
    </source>
</evidence>
<evidence type="ECO:0000259" key="11">
    <source>
        <dbReference type="PROSITE" id="PS50928"/>
    </source>
</evidence>
<proteinExistence type="inferred from homology"/>
<evidence type="ECO:0000256" key="8">
    <source>
        <dbReference type="ARBA" id="ARBA00022989"/>
    </source>
</evidence>
<keyword evidence="5" id="KW-1003">Cell membrane</keyword>
<feature type="transmembrane region" description="Helical" evidence="10">
    <location>
        <begin position="44"/>
        <end position="63"/>
    </location>
</feature>
<feature type="domain" description="ABC transmembrane type-1" evidence="11">
    <location>
        <begin position="95"/>
        <end position="292"/>
    </location>
</feature>
<dbReference type="OrthoDB" id="9809799at2"/>
<reference evidence="12 13" key="1">
    <citation type="submission" date="2019-06" db="EMBL/GenBank/DDBJ databases">
        <title>A novel bacterium of genus Amaricoccus, isolated from marine sediment.</title>
        <authorList>
            <person name="Huang H."/>
            <person name="Mo K."/>
            <person name="Hu Y."/>
        </authorList>
    </citation>
    <scope>NUCLEOTIDE SEQUENCE [LARGE SCALE GENOMIC DNA]</scope>
    <source>
        <strain evidence="12 13">HB172011</strain>
    </source>
</reference>
<dbReference type="NCBIfam" id="TIGR01726">
    <property type="entry name" value="HEQRo_perm_3TM"/>
    <property type="match status" value="1"/>
</dbReference>
<keyword evidence="6 10" id="KW-0812">Transmembrane</keyword>
<protein>
    <submittedName>
        <fullName evidence="12">Amino acid ABC transporter permease</fullName>
    </submittedName>
</protein>
<sequence>MIRSSHRAAARNGTDLPVMLPFRLPDRGGPGVSDWAALAGDRRLAPLLAGVLAIWLVTDAALAQMQGDADQTAFQTLVKWTPMMFSGPEGVLGGFLLNIVVSFGAMAIGTVLGLWVGLGQVSRIGLVRGASRLVTQIFRNSPWLVLLFYVMLLMPYRAQVFGHPLVLEGWWKATLALSLPIMANISDIVRGAIASVPTGQWESAESLAFSRRQTIWRIILPQCITRMIPPWMNWYCILTLSTPLISILGISDAMTLTQDALAAENRSEFLIPLYLWLMSWFFLYIYPIALFTRRLERRFATRL</sequence>
<evidence type="ECO:0000256" key="1">
    <source>
        <dbReference type="ARBA" id="ARBA00003159"/>
    </source>
</evidence>
<evidence type="ECO:0000256" key="4">
    <source>
        <dbReference type="ARBA" id="ARBA00022448"/>
    </source>
</evidence>